<dbReference type="PANTHER" id="PTHR43877:SF2">
    <property type="entry name" value="AMINOALKYLPHOSPHONATE N-ACETYLTRANSFERASE-RELATED"/>
    <property type="match status" value="1"/>
</dbReference>
<sequence>MIRPATREDSAAVIDLVVAAGMFSADDAWLVEGMLADYFDGKKDDGHVCVIDDEGGTLGVAYYQPEPAADRVWDLTMIAVRPAHQGRGRGAAMLRSVEENLRACAQRLLLVETSALPQYDRTRAFYAGCGYEEEARIRDYWTLGDDLVVFRKVLDGG</sequence>
<feature type="domain" description="N-acetyltransferase" evidence="3">
    <location>
        <begin position="1"/>
        <end position="155"/>
    </location>
</feature>
<protein>
    <recommendedName>
        <fullName evidence="3">N-acetyltransferase domain-containing protein</fullName>
    </recommendedName>
</protein>
<dbReference type="AlphaFoldDB" id="A0A6J4RXH9"/>
<dbReference type="GO" id="GO:0016747">
    <property type="term" value="F:acyltransferase activity, transferring groups other than amino-acyl groups"/>
    <property type="evidence" value="ECO:0007669"/>
    <property type="project" value="InterPro"/>
</dbReference>
<evidence type="ECO:0000256" key="2">
    <source>
        <dbReference type="ARBA" id="ARBA00023315"/>
    </source>
</evidence>
<keyword evidence="2" id="KW-0012">Acyltransferase</keyword>
<reference evidence="4" key="1">
    <citation type="submission" date="2020-02" db="EMBL/GenBank/DDBJ databases">
        <authorList>
            <person name="Meier V. D."/>
        </authorList>
    </citation>
    <scope>NUCLEOTIDE SEQUENCE</scope>
    <source>
        <strain evidence="4">AVDCRST_MAG25</strain>
    </source>
</reference>
<dbReference type="CDD" id="cd04301">
    <property type="entry name" value="NAT_SF"/>
    <property type="match status" value="1"/>
</dbReference>
<evidence type="ECO:0000256" key="1">
    <source>
        <dbReference type="ARBA" id="ARBA00022679"/>
    </source>
</evidence>
<evidence type="ECO:0000313" key="4">
    <source>
        <dbReference type="EMBL" id="CAA9484633.1"/>
    </source>
</evidence>
<evidence type="ECO:0000259" key="3">
    <source>
        <dbReference type="PROSITE" id="PS51186"/>
    </source>
</evidence>
<dbReference type="InterPro" id="IPR050832">
    <property type="entry name" value="Bact_Acetyltransf"/>
</dbReference>
<dbReference type="Pfam" id="PF13508">
    <property type="entry name" value="Acetyltransf_7"/>
    <property type="match status" value="1"/>
</dbReference>
<keyword evidence="1" id="KW-0808">Transferase</keyword>
<accession>A0A6J4RXH9</accession>
<name>A0A6J4RXH9_9ACTN</name>
<gene>
    <name evidence="4" type="ORF">AVDCRST_MAG25-2995</name>
</gene>
<dbReference type="EMBL" id="CADCVI010000200">
    <property type="protein sequence ID" value="CAA9484633.1"/>
    <property type="molecule type" value="Genomic_DNA"/>
</dbReference>
<dbReference type="InterPro" id="IPR000182">
    <property type="entry name" value="GNAT_dom"/>
</dbReference>
<dbReference type="PANTHER" id="PTHR43877">
    <property type="entry name" value="AMINOALKYLPHOSPHONATE N-ACETYLTRANSFERASE-RELATED-RELATED"/>
    <property type="match status" value="1"/>
</dbReference>
<dbReference type="SUPFAM" id="SSF55729">
    <property type="entry name" value="Acyl-CoA N-acyltransferases (Nat)"/>
    <property type="match status" value="1"/>
</dbReference>
<organism evidence="4">
    <name type="scientific">uncultured Rubrobacteraceae bacterium</name>
    <dbReference type="NCBI Taxonomy" id="349277"/>
    <lineage>
        <taxon>Bacteria</taxon>
        <taxon>Bacillati</taxon>
        <taxon>Actinomycetota</taxon>
        <taxon>Rubrobacteria</taxon>
        <taxon>Rubrobacterales</taxon>
        <taxon>Rubrobacteraceae</taxon>
        <taxon>environmental samples</taxon>
    </lineage>
</organism>
<dbReference type="Gene3D" id="3.40.630.30">
    <property type="match status" value="1"/>
</dbReference>
<dbReference type="PROSITE" id="PS51186">
    <property type="entry name" value="GNAT"/>
    <property type="match status" value="1"/>
</dbReference>
<proteinExistence type="predicted"/>
<dbReference type="InterPro" id="IPR016181">
    <property type="entry name" value="Acyl_CoA_acyltransferase"/>
</dbReference>